<dbReference type="AlphaFoldDB" id="A0A4R0P1N6"/>
<proteinExistence type="predicted"/>
<evidence type="ECO:0000256" key="1">
    <source>
        <dbReference type="SAM" id="Phobius"/>
    </source>
</evidence>
<dbReference type="EMBL" id="SJSN01000011">
    <property type="protein sequence ID" value="TCD07135.1"/>
    <property type="molecule type" value="Genomic_DNA"/>
</dbReference>
<organism evidence="2 3">
    <name type="scientific">Pedobacter frigidisoli</name>
    <dbReference type="NCBI Taxonomy" id="2530455"/>
    <lineage>
        <taxon>Bacteria</taxon>
        <taxon>Pseudomonadati</taxon>
        <taxon>Bacteroidota</taxon>
        <taxon>Sphingobacteriia</taxon>
        <taxon>Sphingobacteriales</taxon>
        <taxon>Sphingobacteriaceae</taxon>
        <taxon>Pedobacter</taxon>
    </lineage>
</organism>
<keyword evidence="1" id="KW-1133">Transmembrane helix</keyword>
<evidence type="ECO:0000313" key="2">
    <source>
        <dbReference type="EMBL" id="TCD07135.1"/>
    </source>
</evidence>
<feature type="transmembrane region" description="Helical" evidence="1">
    <location>
        <begin position="103"/>
        <end position="121"/>
    </location>
</feature>
<dbReference type="OrthoDB" id="9910758at2"/>
<dbReference type="Proteomes" id="UP000291485">
    <property type="component" value="Unassembled WGS sequence"/>
</dbReference>
<keyword evidence="3" id="KW-1185">Reference proteome</keyword>
<evidence type="ECO:0000313" key="3">
    <source>
        <dbReference type="Proteomes" id="UP000291485"/>
    </source>
</evidence>
<keyword evidence="1" id="KW-0812">Transmembrane</keyword>
<protein>
    <submittedName>
        <fullName evidence="2">Uncharacterized protein</fullName>
    </submittedName>
</protein>
<feature type="transmembrane region" description="Helical" evidence="1">
    <location>
        <begin position="77"/>
        <end position="97"/>
    </location>
</feature>
<dbReference type="RefSeq" id="WP_131560332.1">
    <property type="nucleotide sequence ID" value="NZ_SJSN01000011.1"/>
</dbReference>
<gene>
    <name evidence="2" type="ORF">EZ449_15205</name>
</gene>
<comment type="caution">
    <text evidence="2">The sequence shown here is derived from an EMBL/GenBank/DDBJ whole genome shotgun (WGS) entry which is preliminary data.</text>
</comment>
<accession>A0A4R0P1N6</accession>
<reference evidence="2 3" key="1">
    <citation type="submission" date="2019-02" db="EMBL/GenBank/DDBJ databases">
        <title>Pedobacter sp. RP-3-11 sp. nov., isolated from Arctic soil.</title>
        <authorList>
            <person name="Dahal R.H."/>
        </authorList>
    </citation>
    <scope>NUCLEOTIDE SEQUENCE [LARGE SCALE GENOMIC DNA]</scope>
    <source>
        <strain evidence="2 3">RP-3-11</strain>
    </source>
</reference>
<keyword evidence="1" id="KW-0472">Membrane</keyword>
<sequence length="155" mass="17691">MKLKYRLARKTLISVKNVEKRIIAQLEKGSYNILDKDAVRITFDGYTGVLELNGGRLAKVDFGEFTFLVEKDEVTVIYNYSISILVEIAIITFTLILSLILQIAWVLVFALPFVIQFCIRVKAVKGEAISLMDYVSWDGNMILTSKRFLTLYNPN</sequence>
<name>A0A4R0P1N6_9SPHI</name>